<sequence>MFRHENFTLRFTDRFNLFMISVKISHTCRKFPFFLFRYIKNCDIL</sequence>
<evidence type="ECO:0000313" key="2">
    <source>
        <dbReference type="Proteomes" id="UP000004968"/>
    </source>
</evidence>
<dbReference type="AlphaFoldDB" id="D3A8X7"/>
<reference evidence="1 2" key="1">
    <citation type="submission" date="2010-01" db="EMBL/GenBank/DDBJ databases">
        <authorList>
            <person name="Weinstock G."/>
            <person name="Sodergren E."/>
            <person name="Clifton S."/>
            <person name="Fulton L."/>
            <person name="Fulton B."/>
            <person name="Courtney L."/>
            <person name="Fronick C."/>
            <person name="Harrison M."/>
            <person name="Strong C."/>
            <person name="Farmer C."/>
            <person name="Delahaunty K."/>
            <person name="Markovic C."/>
            <person name="Hall O."/>
            <person name="Minx P."/>
            <person name="Tomlinson C."/>
            <person name="Mitreva M."/>
            <person name="Nelson J."/>
            <person name="Hou S."/>
            <person name="Wollam A."/>
            <person name="Pepin K.H."/>
            <person name="Johnson M."/>
            <person name="Bhonagiri V."/>
            <person name="Nash W.E."/>
            <person name="Warren W."/>
            <person name="Chinwalla A."/>
            <person name="Mardis E.R."/>
            <person name="Wilson R.K."/>
        </authorList>
    </citation>
    <scope>NUCLEOTIDE SEQUENCE [LARGE SCALE GENOMIC DNA]</scope>
    <source>
        <strain evidence="1 2">DSM 13479</strain>
    </source>
</reference>
<organism evidence="1 2">
    <name type="scientific">Hungatella hathewayi DSM 13479</name>
    <dbReference type="NCBI Taxonomy" id="566550"/>
    <lineage>
        <taxon>Bacteria</taxon>
        <taxon>Bacillati</taxon>
        <taxon>Bacillota</taxon>
        <taxon>Clostridia</taxon>
        <taxon>Lachnospirales</taxon>
        <taxon>Lachnospiraceae</taxon>
        <taxon>Hungatella</taxon>
    </lineage>
</organism>
<dbReference type="Proteomes" id="UP000004968">
    <property type="component" value="Unassembled WGS sequence"/>
</dbReference>
<gene>
    <name evidence="1" type="ORF">CLOSTHATH_00040</name>
</gene>
<evidence type="ECO:0000313" key="1">
    <source>
        <dbReference type="EMBL" id="EFD01726.1"/>
    </source>
</evidence>
<proteinExistence type="predicted"/>
<accession>D3A8X7</accession>
<dbReference type="EMBL" id="ACIO01000005">
    <property type="protein sequence ID" value="EFD01726.1"/>
    <property type="molecule type" value="Genomic_DNA"/>
</dbReference>
<comment type="caution">
    <text evidence="1">The sequence shown here is derived from an EMBL/GenBank/DDBJ whole genome shotgun (WGS) entry which is preliminary data.</text>
</comment>
<dbReference type="HOGENOM" id="CLU_3200726_0_0_9"/>
<protein>
    <submittedName>
        <fullName evidence="1">Uncharacterized protein</fullName>
    </submittedName>
</protein>
<name>D3A8X7_9FIRM</name>